<evidence type="ECO:0000313" key="8">
    <source>
        <dbReference type="Proteomes" id="UP000323274"/>
    </source>
</evidence>
<keyword evidence="6" id="KW-0067">ATP-binding</keyword>
<proteinExistence type="inferred from homology"/>
<evidence type="ECO:0000256" key="5">
    <source>
        <dbReference type="ARBA" id="ARBA00047913"/>
    </source>
</evidence>
<dbReference type="InterPro" id="IPR003837">
    <property type="entry name" value="GatC"/>
</dbReference>
<comment type="catalytic activity">
    <reaction evidence="5 6">
        <text>L-glutamyl-tRNA(Gln) + L-glutamine + ATP + H2O = L-glutaminyl-tRNA(Gln) + L-glutamate + ADP + phosphate + H(+)</text>
        <dbReference type="Rhea" id="RHEA:17521"/>
        <dbReference type="Rhea" id="RHEA-COMP:9681"/>
        <dbReference type="Rhea" id="RHEA-COMP:9684"/>
        <dbReference type="ChEBI" id="CHEBI:15377"/>
        <dbReference type="ChEBI" id="CHEBI:15378"/>
        <dbReference type="ChEBI" id="CHEBI:29985"/>
        <dbReference type="ChEBI" id="CHEBI:30616"/>
        <dbReference type="ChEBI" id="CHEBI:43474"/>
        <dbReference type="ChEBI" id="CHEBI:58359"/>
        <dbReference type="ChEBI" id="CHEBI:78520"/>
        <dbReference type="ChEBI" id="CHEBI:78521"/>
        <dbReference type="ChEBI" id="CHEBI:456216"/>
    </reaction>
</comment>
<evidence type="ECO:0000256" key="6">
    <source>
        <dbReference type="HAMAP-Rule" id="MF_00122"/>
    </source>
</evidence>
<evidence type="ECO:0000256" key="1">
    <source>
        <dbReference type="ARBA" id="ARBA00010757"/>
    </source>
</evidence>
<evidence type="ECO:0000313" key="7">
    <source>
        <dbReference type="EMBL" id="GDZ83563.1"/>
    </source>
</evidence>
<accession>A0A5A5U145</accession>
<dbReference type="PANTHER" id="PTHR15004">
    <property type="entry name" value="GLUTAMYL-TRNA(GLN) AMIDOTRANSFERASE SUBUNIT C, MITOCHONDRIAL"/>
    <property type="match status" value="1"/>
</dbReference>
<protein>
    <recommendedName>
        <fullName evidence="6">Aspartyl/glutamyl-tRNA(Asn/Gln) amidotransferase subunit C</fullName>
        <shortName evidence="6">Asp/Glu-ADT subunit C</shortName>
        <ecNumber evidence="6">6.3.5.-</ecNumber>
    </recommendedName>
</protein>
<dbReference type="GeneID" id="61101640"/>
<dbReference type="GO" id="GO:0006450">
    <property type="term" value="P:regulation of translational fidelity"/>
    <property type="evidence" value="ECO:0007669"/>
    <property type="project" value="InterPro"/>
</dbReference>
<dbReference type="GO" id="GO:0070681">
    <property type="term" value="P:glutaminyl-tRNAGln biosynthesis via transamidation"/>
    <property type="evidence" value="ECO:0007669"/>
    <property type="project" value="TreeGrafter"/>
</dbReference>
<dbReference type="RefSeq" id="WP_004902542.1">
    <property type="nucleotide sequence ID" value="NZ_BJJW01000005.1"/>
</dbReference>
<gene>
    <name evidence="6 7" type="primary">gatC</name>
    <name evidence="7" type="ORF">LCIT_08050</name>
</gene>
<comment type="similarity">
    <text evidence="1 6">Belongs to the GatC family.</text>
</comment>
<comment type="subunit">
    <text evidence="2 6">Heterotrimer of A, B and C subunits.</text>
</comment>
<dbReference type="Gene3D" id="1.10.20.60">
    <property type="entry name" value="Glu-tRNAGln amidotransferase C subunit, N-terminal domain"/>
    <property type="match status" value="1"/>
</dbReference>
<sequence>MSETTISKEEVAHVAKLAKLSFDDSELTQFTTQLGDILNIFNTLGEVDTAAVEPTYSVTENVNHLRDDVAHNWHQKQGLLENAPLASAGLIKVPAILEDEGE</sequence>
<dbReference type="HAMAP" id="MF_00122">
    <property type="entry name" value="GatC"/>
    <property type="match status" value="1"/>
</dbReference>
<dbReference type="EC" id="6.3.5.-" evidence="6"/>
<dbReference type="EMBL" id="BJJW01000005">
    <property type="protein sequence ID" value="GDZ83563.1"/>
    <property type="molecule type" value="Genomic_DNA"/>
</dbReference>
<dbReference type="InterPro" id="IPR036113">
    <property type="entry name" value="Asp/Glu-ADT_sf_sub_c"/>
</dbReference>
<comment type="function">
    <text evidence="3 6">Allows the formation of correctly charged Asn-tRNA(Asn) or Gln-tRNA(Gln) through the transamidation of misacylated Asp-tRNA(Asn) or Glu-tRNA(Gln) in organisms which lack either or both of asparaginyl-tRNA or glutaminyl-tRNA synthetases. The reaction takes place in the presence of glutamine and ATP through an activated phospho-Asp-tRNA(Asn) or phospho-Glu-tRNA(Gln).</text>
</comment>
<dbReference type="GO" id="GO:0050567">
    <property type="term" value="F:glutaminyl-tRNA synthase (glutamine-hydrolyzing) activity"/>
    <property type="evidence" value="ECO:0007669"/>
    <property type="project" value="UniProtKB-UniRule"/>
</dbReference>
<dbReference type="Proteomes" id="UP000323274">
    <property type="component" value="Unassembled WGS sequence"/>
</dbReference>
<dbReference type="Pfam" id="PF02686">
    <property type="entry name" value="GatC"/>
    <property type="match status" value="1"/>
</dbReference>
<evidence type="ECO:0000256" key="3">
    <source>
        <dbReference type="ARBA" id="ARBA00024799"/>
    </source>
</evidence>
<evidence type="ECO:0000256" key="4">
    <source>
        <dbReference type="ARBA" id="ARBA00047380"/>
    </source>
</evidence>
<keyword evidence="6" id="KW-0648">Protein biosynthesis</keyword>
<keyword evidence="6" id="KW-0547">Nucleotide-binding</keyword>
<reference evidence="7 8" key="1">
    <citation type="submission" date="2019-04" db="EMBL/GenBank/DDBJ databases">
        <title>A pseudo-fructophilic Leuconostoc citreum strain F192-5 isolated from peel of satsuma mandarin: the first report for isolation and characterization of strain-dependent fructophilic-like characteristics.</title>
        <authorList>
            <person name="Maeno S."/>
            <person name="Tanizawa Y."/>
            <person name="Kajikawa A."/>
            <person name="Kanesaki Y."/>
            <person name="Kubota E."/>
            <person name="Arita M."/>
            <person name="Leon D."/>
            <person name="Endo A."/>
        </authorList>
    </citation>
    <scope>NUCLEOTIDE SEQUENCE [LARGE SCALE GENOMIC DNA]</scope>
    <source>
        <strain evidence="7 8">F192-5</strain>
    </source>
</reference>
<dbReference type="GO" id="GO:0005524">
    <property type="term" value="F:ATP binding"/>
    <property type="evidence" value="ECO:0007669"/>
    <property type="project" value="UniProtKB-KW"/>
</dbReference>
<name>A0A5A5U145_LEUCI</name>
<dbReference type="AlphaFoldDB" id="A0A5A5U145"/>
<evidence type="ECO:0000256" key="2">
    <source>
        <dbReference type="ARBA" id="ARBA00011123"/>
    </source>
</evidence>
<keyword evidence="6" id="KW-0436">Ligase</keyword>
<comment type="caution">
    <text evidence="7">The sequence shown here is derived from an EMBL/GenBank/DDBJ whole genome shotgun (WGS) entry which is preliminary data.</text>
</comment>
<dbReference type="GO" id="GO:0006412">
    <property type="term" value="P:translation"/>
    <property type="evidence" value="ECO:0007669"/>
    <property type="project" value="UniProtKB-UniRule"/>
</dbReference>
<dbReference type="GO" id="GO:0050566">
    <property type="term" value="F:asparaginyl-tRNA synthase (glutamine-hydrolyzing) activity"/>
    <property type="evidence" value="ECO:0007669"/>
    <property type="project" value="RHEA"/>
</dbReference>
<dbReference type="OMA" id="VTPMAMK"/>
<dbReference type="GO" id="GO:0016740">
    <property type="term" value="F:transferase activity"/>
    <property type="evidence" value="ECO:0007669"/>
    <property type="project" value="UniProtKB-KW"/>
</dbReference>
<organism evidence="7 8">
    <name type="scientific">Leuconostoc citreum</name>
    <dbReference type="NCBI Taxonomy" id="33964"/>
    <lineage>
        <taxon>Bacteria</taxon>
        <taxon>Bacillati</taxon>
        <taxon>Bacillota</taxon>
        <taxon>Bacilli</taxon>
        <taxon>Lactobacillales</taxon>
        <taxon>Lactobacillaceae</taxon>
        <taxon>Leuconostoc</taxon>
    </lineage>
</organism>
<dbReference type="SUPFAM" id="SSF141000">
    <property type="entry name" value="Glu-tRNAGln amidotransferase C subunit"/>
    <property type="match status" value="1"/>
</dbReference>
<dbReference type="PANTHER" id="PTHR15004:SF0">
    <property type="entry name" value="GLUTAMYL-TRNA(GLN) AMIDOTRANSFERASE SUBUNIT C, MITOCHONDRIAL"/>
    <property type="match status" value="1"/>
</dbReference>
<keyword evidence="7" id="KW-0808">Transferase</keyword>
<dbReference type="SMR" id="A0A5A5U145"/>
<comment type="catalytic activity">
    <reaction evidence="4 6">
        <text>L-aspartyl-tRNA(Asn) + L-glutamine + ATP + H2O = L-asparaginyl-tRNA(Asn) + L-glutamate + ADP + phosphate + 2 H(+)</text>
        <dbReference type="Rhea" id="RHEA:14513"/>
        <dbReference type="Rhea" id="RHEA-COMP:9674"/>
        <dbReference type="Rhea" id="RHEA-COMP:9677"/>
        <dbReference type="ChEBI" id="CHEBI:15377"/>
        <dbReference type="ChEBI" id="CHEBI:15378"/>
        <dbReference type="ChEBI" id="CHEBI:29985"/>
        <dbReference type="ChEBI" id="CHEBI:30616"/>
        <dbReference type="ChEBI" id="CHEBI:43474"/>
        <dbReference type="ChEBI" id="CHEBI:58359"/>
        <dbReference type="ChEBI" id="CHEBI:78515"/>
        <dbReference type="ChEBI" id="CHEBI:78516"/>
        <dbReference type="ChEBI" id="CHEBI:456216"/>
    </reaction>
</comment>
<dbReference type="NCBIfam" id="TIGR00135">
    <property type="entry name" value="gatC"/>
    <property type="match status" value="1"/>
</dbReference>